<dbReference type="PANTHER" id="PTHR33840">
    <property type="match status" value="1"/>
</dbReference>
<sequence length="540" mass="59643">MLVHAHEPADSDLLSFFRQQGCNISARPCYPPTRALPTLVHTYLSVSIDHIVLPAQRMSEPASSDSDTGQGGADLATQTARRRTLVLCFDGTAGQFDSDNSNVVKLFGLLSKDPNEQLCYYQPGIGTWFKPGIVSPILHVGAVLMDLAIAWYLDEHVLDGYRFLMQNYRAGDKVCLFGFSRGAYTARALAGMLHKVGLLPRDNDAQMPFAYKLYQREDAAGLKLCEGFKSTNCQTVKIDFVGVWDTVASVGVIMGRTLPFTNSNSSIRTFRHALSLDEHRARFRPNLYHRMSPNTPVATATPARVPPEHRLPTKDNSSSSGLSSSSGEAPPERVSKPAKRRTLVKKAFSGAGKQPEKVGFATVGNGNGNSPWTAVEGSDDVLEVWFSGCHEDVGGGSVGNDAKNCLSNIPLRWMVRQAIASGSGIKFDPEALEKASIDLQATGSKGELDELDKVDALQPLHDSLKATPIWWILEIMPMTYVWQDREGVWHKTWKWHLGKGRQIEEEKPHFHETVRVRSSQPDLGYKPKAQWETGKEVYTC</sequence>
<feature type="domain" description="T6SS Phospholipase effector Tle1-like catalytic" evidence="2">
    <location>
        <begin position="83"/>
        <end position="417"/>
    </location>
</feature>
<dbReference type="OrthoDB" id="3162439at2759"/>
<dbReference type="Proteomes" id="UP000541558">
    <property type="component" value="Unassembled WGS sequence"/>
</dbReference>
<accession>A0A8H5FG66</accession>
<proteinExistence type="predicted"/>
<dbReference type="InterPro" id="IPR029058">
    <property type="entry name" value="AB_hydrolase_fold"/>
</dbReference>
<dbReference type="Pfam" id="PF09994">
    <property type="entry name" value="T6SS_Tle1-like_cat"/>
    <property type="match status" value="1"/>
</dbReference>
<protein>
    <recommendedName>
        <fullName evidence="2">T6SS Phospholipase effector Tle1-like catalytic domain-containing protein</fullName>
    </recommendedName>
</protein>
<organism evidence="3 4">
    <name type="scientific">Ephemerocybe angulata</name>
    <dbReference type="NCBI Taxonomy" id="980116"/>
    <lineage>
        <taxon>Eukaryota</taxon>
        <taxon>Fungi</taxon>
        <taxon>Dikarya</taxon>
        <taxon>Basidiomycota</taxon>
        <taxon>Agaricomycotina</taxon>
        <taxon>Agaricomycetes</taxon>
        <taxon>Agaricomycetidae</taxon>
        <taxon>Agaricales</taxon>
        <taxon>Agaricineae</taxon>
        <taxon>Psathyrellaceae</taxon>
        <taxon>Ephemerocybe</taxon>
    </lineage>
</organism>
<evidence type="ECO:0000313" key="3">
    <source>
        <dbReference type="EMBL" id="KAF5335367.1"/>
    </source>
</evidence>
<feature type="compositionally biased region" description="Low complexity" evidence="1">
    <location>
        <begin position="317"/>
        <end position="327"/>
    </location>
</feature>
<dbReference type="AlphaFoldDB" id="A0A8H5FG66"/>
<name>A0A8H5FG66_9AGAR</name>
<reference evidence="3 4" key="1">
    <citation type="journal article" date="2020" name="ISME J.">
        <title>Uncovering the hidden diversity of litter-decomposition mechanisms in mushroom-forming fungi.</title>
        <authorList>
            <person name="Floudas D."/>
            <person name="Bentzer J."/>
            <person name="Ahren D."/>
            <person name="Johansson T."/>
            <person name="Persson P."/>
            <person name="Tunlid A."/>
        </authorList>
    </citation>
    <scope>NUCLEOTIDE SEQUENCE [LARGE SCALE GENOMIC DNA]</scope>
    <source>
        <strain evidence="3 4">CBS 175.51</strain>
    </source>
</reference>
<dbReference type="SUPFAM" id="SSF53474">
    <property type="entry name" value="alpha/beta-Hydrolases"/>
    <property type="match status" value="1"/>
</dbReference>
<evidence type="ECO:0000259" key="2">
    <source>
        <dbReference type="Pfam" id="PF09994"/>
    </source>
</evidence>
<dbReference type="PANTHER" id="PTHR33840:SF2">
    <property type="entry name" value="TLE1 PHOSPHOLIPASE DOMAIN-CONTAINING PROTEIN"/>
    <property type="match status" value="1"/>
</dbReference>
<dbReference type="EMBL" id="JAACJK010000063">
    <property type="protein sequence ID" value="KAF5335367.1"/>
    <property type="molecule type" value="Genomic_DNA"/>
</dbReference>
<feature type="region of interest" description="Disordered" evidence="1">
    <location>
        <begin position="286"/>
        <end position="341"/>
    </location>
</feature>
<evidence type="ECO:0000256" key="1">
    <source>
        <dbReference type="SAM" id="MobiDB-lite"/>
    </source>
</evidence>
<comment type="caution">
    <text evidence="3">The sequence shown here is derived from an EMBL/GenBank/DDBJ whole genome shotgun (WGS) entry which is preliminary data.</text>
</comment>
<gene>
    <name evidence="3" type="ORF">D9611_011665</name>
</gene>
<keyword evidence="4" id="KW-1185">Reference proteome</keyword>
<feature type="compositionally biased region" description="Low complexity" evidence="1">
    <location>
        <begin position="293"/>
        <end position="303"/>
    </location>
</feature>
<evidence type="ECO:0000313" key="4">
    <source>
        <dbReference type="Proteomes" id="UP000541558"/>
    </source>
</evidence>
<dbReference type="InterPro" id="IPR018712">
    <property type="entry name" value="Tle1-like_cat"/>
</dbReference>